<feature type="transmembrane region" description="Helical" evidence="1">
    <location>
        <begin position="12"/>
        <end position="30"/>
    </location>
</feature>
<feature type="non-terminal residue" evidence="2">
    <location>
        <position position="36"/>
    </location>
</feature>
<reference evidence="2 3" key="1">
    <citation type="submission" date="2013-11" db="EMBL/GenBank/DDBJ databases">
        <title>Genome sequencing of Stegodyphus mimosarum.</title>
        <authorList>
            <person name="Bechsgaard J."/>
        </authorList>
    </citation>
    <scope>NUCLEOTIDE SEQUENCE [LARGE SCALE GENOMIC DNA]</scope>
</reference>
<dbReference type="EMBL" id="KK120966">
    <property type="protein sequence ID" value="KFM79457.1"/>
    <property type="molecule type" value="Genomic_DNA"/>
</dbReference>
<sequence>TVINKTVLITKILLLLTCTLSHTFTVLFFAPHQIRE</sequence>
<keyword evidence="3" id="KW-1185">Reference proteome</keyword>
<evidence type="ECO:0000256" key="1">
    <source>
        <dbReference type="SAM" id="Phobius"/>
    </source>
</evidence>
<organism evidence="2 3">
    <name type="scientific">Stegodyphus mimosarum</name>
    <name type="common">African social velvet spider</name>
    <dbReference type="NCBI Taxonomy" id="407821"/>
    <lineage>
        <taxon>Eukaryota</taxon>
        <taxon>Metazoa</taxon>
        <taxon>Ecdysozoa</taxon>
        <taxon>Arthropoda</taxon>
        <taxon>Chelicerata</taxon>
        <taxon>Arachnida</taxon>
        <taxon>Araneae</taxon>
        <taxon>Araneomorphae</taxon>
        <taxon>Entelegynae</taxon>
        <taxon>Eresoidea</taxon>
        <taxon>Eresidae</taxon>
        <taxon>Stegodyphus</taxon>
    </lineage>
</organism>
<keyword evidence="1" id="KW-0472">Membrane</keyword>
<evidence type="ECO:0000313" key="3">
    <source>
        <dbReference type="Proteomes" id="UP000054359"/>
    </source>
</evidence>
<proteinExistence type="predicted"/>
<name>A0A087UQ18_STEMI</name>
<gene>
    <name evidence="2" type="ORF">X975_22137</name>
</gene>
<keyword evidence="1" id="KW-0812">Transmembrane</keyword>
<protein>
    <submittedName>
        <fullName evidence="2">Uncharacterized protein</fullName>
    </submittedName>
</protein>
<dbReference type="AlphaFoldDB" id="A0A087UQ18"/>
<feature type="non-terminal residue" evidence="2">
    <location>
        <position position="1"/>
    </location>
</feature>
<keyword evidence="1" id="KW-1133">Transmembrane helix</keyword>
<dbReference type="Proteomes" id="UP000054359">
    <property type="component" value="Unassembled WGS sequence"/>
</dbReference>
<evidence type="ECO:0000313" key="2">
    <source>
        <dbReference type="EMBL" id="KFM79457.1"/>
    </source>
</evidence>
<accession>A0A087UQ18</accession>